<name>A0A1R3JPT2_COCAP</name>
<dbReference type="EMBL" id="AWWV01007375">
    <property type="protein sequence ID" value="OMO96707.1"/>
    <property type="molecule type" value="Genomic_DNA"/>
</dbReference>
<keyword evidence="3" id="KW-1185">Reference proteome</keyword>
<dbReference type="PANTHER" id="PTHR33237:SF39">
    <property type="match status" value="1"/>
</dbReference>
<dbReference type="Gramene" id="OMO96707">
    <property type="protein sequence ID" value="OMO96707"/>
    <property type="gene ID" value="CCACVL1_04822"/>
</dbReference>
<evidence type="ECO:0000313" key="2">
    <source>
        <dbReference type="EMBL" id="OMO96707.1"/>
    </source>
</evidence>
<organism evidence="2 3">
    <name type="scientific">Corchorus capsularis</name>
    <name type="common">Jute</name>
    <dbReference type="NCBI Taxonomy" id="210143"/>
    <lineage>
        <taxon>Eukaryota</taxon>
        <taxon>Viridiplantae</taxon>
        <taxon>Streptophyta</taxon>
        <taxon>Embryophyta</taxon>
        <taxon>Tracheophyta</taxon>
        <taxon>Spermatophyta</taxon>
        <taxon>Magnoliopsida</taxon>
        <taxon>eudicotyledons</taxon>
        <taxon>Gunneridae</taxon>
        <taxon>Pentapetalae</taxon>
        <taxon>rosids</taxon>
        <taxon>malvids</taxon>
        <taxon>Malvales</taxon>
        <taxon>Malvaceae</taxon>
        <taxon>Grewioideae</taxon>
        <taxon>Apeibeae</taxon>
        <taxon>Corchorus</taxon>
    </lineage>
</organism>
<comment type="caution">
    <text evidence="2">The sequence shown here is derived from an EMBL/GenBank/DDBJ whole genome shotgun (WGS) entry which is preliminary data.</text>
</comment>
<dbReference type="PANTHER" id="PTHR33237">
    <property type="entry name" value="F2P16.13 PROTEIN-RELATED"/>
    <property type="match status" value="1"/>
</dbReference>
<evidence type="ECO:0000256" key="1">
    <source>
        <dbReference type="SAM" id="MobiDB-lite"/>
    </source>
</evidence>
<sequence length="208" mass="23986">MYIVTFPFHFSDKSNSFVDLNSKPETKKKIIIIIISMLVHSNPSVHFSPFRYQNMTEKEPYLHLSCVLTISLPKPNIRFKIPKALAKIMLRKNHVCSDSDDEESSKNKNKNKKKKQWRVKGNLKKKVGAMFCNVFGNNLNEGMQGKKGDEKGIKRSVVTSKWLRKVIKISNNWSEKEELCKKRILMGGKCKPLAAIRYDENGNLLPEM</sequence>
<feature type="compositionally biased region" description="Basic residues" evidence="1">
    <location>
        <begin position="107"/>
        <end position="119"/>
    </location>
</feature>
<feature type="region of interest" description="Disordered" evidence="1">
    <location>
        <begin position="97"/>
        <end position="119"/>
    </location>
</feature>
<proteinExistence type="predicted"/>
<reference evidence="2 3" key="1">
    <citation type="submission" date="2013-09" db="EMBL/GenBank/DDBJ databases">
        <title>Corchorus capsularis genome sequencing.</title>
        <authorList>
            <person name="Alam M."/>
            <person name="Haque M.S."/>
            <person name="Islam M.S."/>
            <person name="Emdad E.M."/>
            <person name="Islam M.M."/>
            <person name="Ahmed B."/>
            <person name="Halim A."/>
            <person name="Hossen Q.M.M."/>
            <person name="Hossain M.Z."/>
            <person name="Ahmed R."/>
            <person name="Khan M.M."/>
            <person name="Islam R."/>
            <person name="Rashid M.M."/>
            <person name="Khan S.A."/>
            <person name="Rahman M.S."/>
            <person name="Alam M."/>
        </authorList>
    </citation>
    <scope>NUCLEOTIDE SEQUENCE [LARGE SCALE GENOMIC DNA]</scope>
    <source>
        <strain evidence="3">cv. CVL-1</strain>
        <tissue evidence="2">Whole seedling</tissue>
    </source>
</reference>
<dbReference type="OrthoDB" id="958128at2759"/>
<accession>A0A1R3JPT2</accession>
<dbReference type="Proteomes" id="UP000188268">
    <property type="component" value="Unassembled WGS sequence"/>
</dbReference>
<dbReference type="AlphaFoldDB" id="A0A1R3JPT2"/>
<protein>
    <submittedName>
        <fullName evidence="2">Uncharacterized protein</fullName>
    </submittedName>
</protein>
<evidence type="ECO:0000313" key="3">
    <source>
        <dbReference type="Proteomes" id="UP000188268"/>
    </source>
</evidence>
<gene>
    <name evidence="2" type="ORF">CCACVL1_04822</name>
</gene>